<accession>A0ABW8QBK5</accession>
<dbReference type="RefSeq" id="WP_203966492.1">
    <property type="nucleotide sequence ID" value="NZ_BOPJ01000003.1"/>
</dbReference>
<keyword evidence="1" id="KW-0472">Membrane</keyword>
<comment type="caution">
    <text evidence="2">The sequence shown here is derived from an EMBL/GenBank/DDBJ whole genome shotgun (WGS) entry which is preliminary data.</text>
</comment>
<organism evidence="2 3">
    <name type="scientific">Capnocytophaga stomatis</name>
    <dbReference type="NCBI Taxonomy" id="1848904"/>
    <lineage>
        <taxon>Bacteria</taxon>
        <taxon>Pseudomonadati</taxon>
        <taxon>Bacteroidota</taxon>
        <taxon>Flavobacteriia</taxon>
        <taxon>Flavobacteriales</taxon>
        <taxon>Flavobacteriaceae</taxon>
        <taxon>Capnocytophaga</taxon>
    </lineage>
</organism>
<keyword evidence="1" id="KW-0812">Transmembrane</keyword>
<evidence type="ECO:0000313" key="2">
    <source>
        <dbReference type="EMBL" id="MFK8293452.1"/>
    </source>
</evidence>
<reference evidence="2 3" key="1">
    <citation type="journal article" date="2016" name="Sci. Rep.">
        <title>Whole genome sequencing identifies a novel species of the genus Capnocytophaga isolated from dog and cat bite wounds in humans.</title>
        <authorList>
            <person name="Zangenah S."/>
            <person name="Abbasi N."/>
            <person name="Andersson A.F."/>
            <person name="Bergman P."/>
        </authorList>
    </citation>
    <scope>NUCLEOTIDE SEQUENCE [LARGE SCALE GENOMIC DNA]</scope>
    <source>
        <strain evidence="2 3">W5</strain>
    </source>
</reference>
<name>A0ABW8QBK5_9FLAO</name>
<protein>
    <recommendedName>
        <fullName evidence="4">DUF304 domain-containing protein</fullName>
    </recommendedName>
</protein>
<feature type="transmembrane region" description="Helical" evidence="1">
    <location>
        <begin position="12"/>
        <end position="33"/>
    </location>
</feature>
<dbReference type="Proteomes" id="UP001622370">
    <property type="component" value="Unassembled WGS sequence"/>
</dbReference>
<sequence length="139" mass="16932">MKKIRFYNLKNFRNITINILIIIASVLFLLNLFELLHIESPVWRKIVNVFPFLMMFIYHSKMFWFRNFVEWNRRGIMIKVNNFWGKTFNFSDVKNFHIENKVLEIIKEDSTKKYINLDGICPDSIQKLEKILAKYIIHQ</sequence>
<evidence type="ECO:0000256" key="1">
    <source>
        <dbReference type="SAM" id="Phobius"/>
    </source>
</evidence>
<keyword evidence="3" id="KW-1185">Reference proteome</keyword>
<evidence type="ECO:0000313" key="3">
    <source>
        <dbReference type="Proteomes" id="UP001622370"/>
    </source>
</evidence>
<keyword evidence="1" id="KW-1133">Transmembrane helix</keyword>
<dbReference type="EMBL" id="JBJGWJ010000003">
    <property type="protein sequence ID" value="MFK8293452.1"/>
    <property type="molecule type" value="Genomic_DNA"/>
</dbReference>
<proteinExistence type="predicted"/>
<evidence type="ECO:0008006" key="4">
    <source>
        <dbReference type="Google" id="ProtNLM"/>
    </source>
</evidence>
<feature type="transmembrane region" description="Helical" evidence="1">
    <location>
        <begin position="45"/>
        <end position="64"/>
    </location>
</feature>
<gene>
    <name evidence="2" type="ORF">ACI76L_06625</name>
</gene>